<sequence>MQNGPGGPDAKFRVRWKQWAGWSDWTEAIDAPRMAEGCLIVKTSPARVVWIPVHTICGPIEIEGI</sequence>
<organism evidence="1 2">
    <name type="scientific">Streptomyces chengmaiensis</name>
    <dbReference type="NCBI Taxonomy" id="3040919"/>
    <lineage>
        <taxon>Bacteria</taxon>
        <taxon>Bacillati</taxon>
        <taxon>Actinomycetota</taxon>
        <taxon>Actinomycetes</taxon>
        <taxon>Kitasatosporales</taxon>
        <taxon>Streptomycetaceae</taxon>
        <taxon>Streptomyces</taxon>
    </lineage>
</organism>
<dbReference type="RefSeq" id="WP_279931355.1">
    <property type="nucleotide sequence ID" value="NZ_JARWBG010000040.1"/>
</dbReference>
<comment type="caution">
    <text evidence="1">The sequence shown here is derived from an EMBL/GenBank/DDBJ whole genome shotgun (WGS) entry which is preliminary data.</text>
</comment>
<gene>
    <name evidence="1" type="ORF">QCN29_26770</name>
</gene>
<name>A0ABT6HUQ4_9ACTN</name>
<proteinExistence type="predicted"/>
<protein>
    <submittedName>
        <fullName evidence="1">Uncharacterized protein</fullName>
    </submittedName>
</protein>
<dbReference type="EMBL" id="JARWBG010000040">
    <property type="protein sequence ID" value="MDH2392315.1"/>
    <property type="molecule type" value="Genomic_DNA"/>
</dbReference>
<evidence type="ECO:0000313" key="2">
    <source>
        <dbReference type="Proteomes" id="UP001223144"/>
    </source>
</evidence>
<reference evidence="1 2" key="1">
    <citation type="submission" date="2023-04" db="EMBL/GenBank/DDBJ databases">
        <title>Streptomyces chengmaiensis sp. nov. isolated from the stem of mangrove plant in Hainan.</title>
        <authorList>
            <person name="Huang X."/>
            <person name="Zhou S."/>
            <person name="Chu X."/>
            <person name="Xie Y."/>
            <person name="Lin Y."/>
        </authorList>
    </citation>
    <scope>NUCLEOTIDE SEQUENCE [LARGE SCALE GENOMIC DNA]</scope>
    <source>
        <strain evidence="1 2">HNM0663</strain>
    </source>
</reference>
<evidence type="ECO:0000313" key="1">
    <source>
        <dbReference type="EMBL" id="MDH2392315.1"/>
    </source>
</evidence>
<dbReference type="Proteomes" id="UP001223144">
    <property type="component" value="Unassembled WGS sequence"/>
</dbReference>
<keyword evidence="2" id="KW-1185">Reference proteome</keyword>
<accession>A0ABT6HUQ4</accession>